<dbReference type="Pfam" id="PF05099">
    <property type="entry name" value="TerB"/>
    <property type="match status" value="1"/>
</dbReference>
<dbReference type="Proteomes" id="UP000319809">
    <property type="component" value="Chromosome"/>
</dbReference>
<gene>
    <name evidence="2" type="ORF">FH971_01315</name>
</gene>
<evidence type="ECO:0000313" key="3">
    <source>
        <dbReference type="Proteomes" id="UP000319809"/>
    </source>
</evidence>
<dbReference type="Gene3D" id="1.10.3680.10">
    <property type="entry name" value="TerB-like"/>
    <property type="match status" value="1"/>
</dbReference>
<feature type="domain" description="Co-chaperone DjlA N-terminal" evidence="1">
    <location>
        <begin position="27"/>
        <end position="143"/>
    </location>
</feature>
<evidence type="ECO:0000313" key="2">
    <source>
        <dbReference type="EMBL" id="QDE29722.1"/>
    </source>
</evidence>
<dbReference type="SUPFAM" id="SSF158682">
    <property type="entry name" value="TerB-like"/>
    <property type="match status" value="1"/>
</dbReference>
<reference evidence="2 3" key="1">
    <citation type="submission" date="2019-06" db="EMBL/GenBank/DDBJ databases">
        <title>The genome of Shewanella sp. SM1901.</title>
        <authorList>
            <person name="Cha Q."/>
        </authorList>
    </citation>
    <scope>NUCLEOTIDE SEQUENCE [LARGE SCALE GENOMIC DNA]</scope>
    <source>
        <strain evidence="2 3">SM1901</strain>
    </source>
</reference>
<proteinExistence type="predicted"/>
<protein>
    <submittedName>
        <fullName evidence="2">TerB family tellurite resistance protein</fullName>
    </submittedName>
</protein>
<accession>A0A4Y5YAB9</accession>
<dbReference type="KEGG" id="spol:FH971_01315"/>
<organism evidence="2 3">
    <name type="scientific">Shewanella polaris</name>
    <dbReference type="NCBI Taxonomy" id="2588449"/>
    <lineage>
        <taxon>Bacteria</taxon>
        <taxon>Pseudomonadati</taxon>
        <taxon>Pseudomonadota</taxon>
        <taxon>Gammaproteobacteria</taxon>
        <taxon>Alteromonadales</taxon>
        <taxon>Shewanellaceae</taxon>
        <taxon>Shewanella</taxon>
    </lineage>
</organism>
<dbReference type="CDD" id="cd07313">
    <property type="entry name" value="terB_like_2"/>
    <property type="match status" value="1"/>
</dbReference>
<dbReference type="EMBL" id="CP041036">
    <property type="protein sequence ID" value="QDE29722.1"/>
    <property type="molecule type" value="Genomic_DNA"/>
</dbReference>
<dbReference type="InterPro" id="IPR029024">
    <property type="entry name" value="TerB-like"/>
</dbReference>
<evidence type="ECO:0000259" key="1">
    <source>
        <dbReference type="Pfam" id="PF05099"/>
    </source>
</evidence>
<dbReference type="RefSeq" id="WP_140233067.1">
    <property type="nucleotide sequence ID" value="NZ_CP041036.1"/>
</dbReference>
<sequence>MIAKLKQFLQSHTQESSPEDKQKNLNLAAATLLQEVVYADENLAAAEAALLPEMLINTLGINSEEAITLIEEAKQSRKNATSLFEFTAEINAQFSIDDKQKLLLSMWQLAYSDGELSQYEDQIIRRTADLLHLKHSELIQMRNIAIESND</sequence>
<dbReference type="InterPro" id="IPR007791">
    <property type="entry name" value="DjlA_N"/>
</dbReference>
<name>A0A4Y5YAB9_9GAMM</name>
<keyword evidence="3" id="KW-1185">Reference proteome</keyword>
<dbReference type="AlphaFoldDB" id="A0A4Y5YAB9"/>